<dbReference type="Proteomes" id="UP000029843">
    <property type="component" value="Unassembled WGS sequence"/>
</dbReference>
<dbReference type="InterPro" id="IPR001173">
    <property type="entry name" value="Glyco_trans_2-like"/>
</dbReference>
<dbReference type="PANTHER" id="PTHR43685">
    <property type="entry name" value="GLYCOSYLTRANSFERASE"/>
    <property type="match status" value="1"/>
</dbReference>
<evidence type="ECO:0000259" key="1">
    <source>
        <dbReference type="Pfam" id="PF00535"/>
    </source>
</evidence>
<dbReference type="OrthoDB" id="9802649at2"/>
<sequence length="337" mass="38499">MNTTSIPVVSVVIPMYNVEKYIEQSISSVLDQSYHHFELILVDDGCSDNTLNIVNKFSDPRISIIRQANRGLSGARNTGIEAARGIYIALLDADDYWAADKLAKHIQHLSANPKVGISYCPSLFIDEEGALLGVGQFPKLNNITKQHIFCRNPVGNGSSPVIRRCVLSEIGYFGVEKDKYRKMYFDENLRQSEDIELWTRIALNTNWQFEGIITPLTYYRVNDSGLSADVNKQFASWQHAVMLNKASHPAFFKQFYSLAKAYQLRYLARRAIQSKSKINAFKLIHQAIYCNYRIMLQEPNRTAMTLCCAWMKFLPSKLYSRIERYAMLNFGNSSIKS</sequence>
<dbReference type="InterPro" id="IPR050834">
    <property type="entry name" value="Glycosyltransf_2"/>
</dbReference>
<evidence type="ECO:0000313" key="3">
    <source>
        <dbReference type="Proteomes" id="UP000029843"/>
    </source>
</evidence>
<gene>
    <name evidence="2" type="ORF">ND2E_0838</name>
</gene>
<dbReference type="Gene3D" id="3.90.550.10">
    <property type="entry name" value="Spore Coat Polysaccharide Biosynthesis Protein SpsA, Chain A"/>
    <property type="match status" value="1"/>
</dbReference>
<keyword evidence="2" id="KW-0808">Transferase</keyword>
<dbReference type="EMBL" id="JQED01000056">
    <property type="protein sequence ID" value="KGJ86666.1"/>
    <property type="molecule type" value="Genomic_DNA"/>
</dbReference>
<name>A0A099K8K8_COLPS</name>
<proteinExistence type="predicted"/>
<dbReference type="GO" id="GO:0016740">
    <property type="term" value="F:transferase activity"/>
    <property type="evidence" value="ECO:0007669"/>
    <property type="project" value="UniProtKB-KW"/>
</dbReference>
<dbReference type="PANTHER" id="PTHR43685:SF2">
    <property type="entry name" value="GLYCOSYLTRANSFERASE 2-LIKE DOMAIN-CONTAINING PROTEIN"/>
    <property type="match status" value="1"/>
</dbReference>
<reference evidence="2 3" key="1">
    <citation type="submission" date="2014-08" db="EMBL/GenBank/DDBJ databases">
        <title>Genomic and Phenotypic Diversity of Colwellia psychrerythraea strains from Disparate Marine Basins.</title>
        <authorList>
            <person name="Techtmann S.M."/>
            <person name="Stelling S.C."/>
            <person name="Utturkar S.M."/>
            <person name="Alshibli N."/>
            <person name="Harris A."/>
            <person name="Brown S.D."/>
            <person name="Hazen T.C."/>
        </authorList>
    </citation>
    <scope>NUCLEOTIDE SEQUENCE [LARGE SCALE GENOMIC DNA]</scope>
    <source>
        <strain evidence="2 3">ND2E</strain>
    </source>
</reference>
<dbReference type="PATRIC" id="fig|28229.4.peg.4333"/>
<protein>
    <submittedName>
        <fullName evidence="2">Glycosyl transferase family 2</fullName>
    </submittedName>
</protein>
<dbReference type="SUPFAM" id="SSF53448">
    <property type="entry name" value="Nucleotide-diphospho-sugar transferases"/>
    <property type="match status" value="1"/>
</dbReference>
<dbReference type="AlphaFoldDB" id="A0A099K8K8"/>
<accession>A0A099K8K8</accession>
<feature type="domain" description="Glycosyltransferase 2-like" evidence="1">
    <location>
        <begin position="10"/>
        <end position="134"/>
    </location>
</feature>
<dbReference type="InterPro" id="IPR029044">
    <property type="entry name" value="Nucleotide-diphossugar_trans"/>
</dbReference>
<organism evidence="2 3">
    <name type="scientific">Colwellia psychrerythraea</name>
    <name type="common">Vibrio psychroerythus</name>
    <dbReference type="NCBI Taxonomy" id="28229"/>
    <lineage>
        <taxon>Bacteria</taxon>
        <taxon>Pseudomonadati</taxon>
        <taxon>Pseudomonadota</taxon>
        <taxon>Gammaproteobacteria</taxon>
        <taxon>Alteromonadales</taxon>
        <taxon>Colwelliaceae</taxon>
        <taxon>Colwellia</taxon>
    </lineage>
</organism>
<comment type="caution">
    <text evidence="2">The sequence shown here is derived from an EMBL/GenBank/DDBJ whole genome shotgun (WGS) entry which is preliminary data.</text>
</comment>
<dbReference type="RefSeq" id="WP_033095879.1">
    <property type="nucleotide sequence ID" value="NZ_JQED01000056.1"/>
</dbReference>
<evidence type="ECO:0000313" key="2">
    <source>
        <dbReference type="EMBL" id="KGJ86666.1"/>
    </source>
</evidence>
<dbReference type="Pfam" id="PF00535">
    <property type="entry name" value="Glycos_transf_2"/>
    <property type="match status" value="1"/>
</dbReference>
<dbReference type="CDD" id="cd00761">
    <property type="entry name" value="Glyco_tranf_GTA_type"/>
    <property type="match status" value="1"/>
</dbReference>